<gene>
    <name evidence="2" type="ORF">D6858_04715</name>
</gene>
<dbReference type="PANTHER" id="PTHR43792">
    <property type="entry name" value="GNAT FAMILY, PUTATIVE (AFU_ORTHOLOGUE AFUA_3G00765)-RELATED-RELATED"/>
    <property type="match status" value="1"/>
</dbReference>
<evidence type="ECO:0000313" key="2">
    <source>
        <dbReference type="EMBL" id="RJX69327.1"/>
    </source>
</evidence>
<protein>
    <submittedName>
        <fullName evidence="2">N-acetyltransferase</fullName>
    </submittedName>
</protein>
<dbReference type="InterPro" id="IPR016181">
    <property type="entry name" value="Acyl_CoA_acyltransferase"/>
</dbReference>
<feature type="domain" description="N-acetyltransferase" evidence="1">
    <location>
        <begin position="2"/>
        <end position="129"/>
    </location>
</feature>
<name>A0A419R469_9SPHN</name>
<organism evidence="2 3">
    <name type="scientific">Tsuneonella suprasediminis</name>
    <dbReference type="NCBI Taxonomy" id="2306996"/>
    <lineage>
        <taxon>Bacteria</taxon>
        <taxon>Pseudomonadati</taxon>
        <taxon>Pseudomonadota</taxon>
        <taxon>Alphaproteobacteria</taxon>
        <taxon>Sphingomonadales</taxon>
        <taxon>Erythrobacteraceae</taxon>
        <taxon>Tsuneonella</taxon>
    </lineage>
</organism>
<dbReference type="InterPro" id="IPR051531">
    <property type="entry name" value="N-acetyltransferase"/>
</dbReference>
<dbReference type="OrthoDB" id="6293260at2"/>
<evidence type="ECO:0000259" key="1">
    <source>
        <dbReference type="Pfam" id="PF13302"/>
    </source>
</evidence>
<proteinExistence type="predicted"/>
<dbReference type="InterPro" id="IPR000182">
    <property type="entry name" value="GNAT_dom"/>
</dbReference>
<dbReference type="Gene3D" id="3.40.630.30">
    <property type="match status" value="1"/>
</dbReference>
<accession>A0A419R469</accession>
<sequence>MFAIISDPRTHRYLGPMSSRADHFLRFQRGAGSWFLHGYGSFMVRLRGEAEVIGNCGIFHSWRGLGEDFDDMPECGWILSAEYVGQGIAGEAMRAALTWFDEVYGPRDVVCMIEPGNDPSMMLAGKLGFAKTRLAELPDGVQVQLFRRATGG</sequence>
<dbReference type="GO" id="GO:0016747">
    <property type="term" value="F:acyltransferase activity, transferring groups other than amino-acyl groups"/>
    <property type="evidence" value="ECO:0007669"/>
    <property type="project" value="InterPro"/>
</dbReference>
<dbReference type="EMBL" id="RAHJ01000014">
    <property type="protein sequence ID" value="RJX69327.1"/>
    <property type="molecule type" value="Genomic_DNA"/>
</dbReference>
<comment type="caution">
    <text evidence="2">The sequence shown here is derived from an EMBL/GenBank/DDBJ whole genome shotgun (WGS) entry which is preliminary data.</text>
</comment>
<dbReference type="AlphaFoldDB" id="A0A419R469"/>
<reference evidence="2 3" key="1">
    <citation type="submission" date="2018-09" db="EMBL/GenBank/DDBJ databases">
        <title>Altererythrobacter sp.Ery1 and Ery12, the genome sequencing of novel strains in genus Alterythrobacter.</title>
        <authorList>
            <person name="Cheng H."/>
            <person name="Wu Y.-H."/>
            <person name="Fang C."/>
            <person name="Xu X.-W."/>
        </authorList>
    </citation>
    <scope>NUCLEOTIDE SEQUENCE [LARGE SCALE GENOMIC DNA]</scope>
    <source>
        <strain evidence="2 3">Ery12</strain>
    </source>
</reference>
<keyword evidence="2" id="KW-0808">Transferase</keyword>
<dbReference type="SUPFAM" id="SSF55729">
    <property type="entry name" value="Acyl-CoA N-acyltransferases (Nat)"/>
    <property type="match status" value="1"/>
</dbReference>
<dbReference type="Pfam" id="PF13302">
    <property type="entry name" value="Acetyltransf_3"/>
    <property type="match status" value="1"/>
</dbReference>
<keyword evidence="3" id="KW-1185">Reference proteome</keyword>
<dbReference type="PANTHER" id="PTHR43792:SF16">
    <property type="entry name" value="N-ACETYLTRANSFERASE DOMAIN-CONTAINING PROTEIN"/>
    <property type="match status" value="1"/>
</dbReference>
<evidence type="ECO:0000313" key="3">
    <source>
        <dbReference type="Proteomes" id="UP000284322"/>
    </source>
</evidence>
<dbReference type="Proteomes" id="UP000284322">
    <property type="component" value="Unassembled WGS sequence"/>
</dbReference>